<keyword evidence="2" id="KW-1185">Reference proteome</keyword>
<dbReference type="AlphaFoldDB" id="A0A151I2K3"/>
<gene>
    <name evidence="1" type="ORF">ALC53_08555</name>
</gene>
<sequence length="187" mass="20522">MDTHSPSVGGKGAEMKEPWKATLEDLMLTIKSVLQTYRYFPNVTQHCKAKAPAPSRVSRTRFALIAAFSISNISAMHDLVSQFSELQVVPWFIPQGASSVIRSSVPLLKSIWKAAVSHGSVEGSRCGFARGRGGEGWGGEGETDSTIVGAMGWKDGRGKRGLDRIRMLPERWEKVVTSDGQYFESYV</sequence>
<organism evidence="1 2">
    <name type="scientific">Atta colombica</name>
    <dbReference type="NCBI Taxonomy" id="520822"/>
    <lineage>
        <taxon>Eukaryota</taxon>
        <taxon>Metazoa</taxon>
        <taxon>Ecdysozoa</taxon>
        <taxon>Arthropoda</taxon>
        <taxon>Hexapoda</taxon>
        <taxon>Insecta</taxon>
        <taxon>Pterygota</taxon>
        <taxon>Neoptera</taxon>
        <taxon>Endopterygota</taxon>
        <taxon>Hymenoptera</taxon>
        <taxon>Apocrita</taxon>
        <taxon>Aculeata</taxon>
        <taxon>Formicoidea</taxon>
        <taxon>Formicidae</taxon>
        <taxon>Myrmicinae</taxon>
        <taxon>Atta</taxon>
    </lineage>
</organism>
<evidence type="ECO:0000313" key="1">
    <source>
        <dbReference type="EMBL" id="KYM80991.1"/>
    </source>
</evidence>
<dbReference type="Proteomes" id="UP000078540">
    <property type="component" value="Unassembled WGS sequence"/>
</dbReference>
<protein>
    <submittedName>
        <fullName evidence="1">Uncharacterized protein</fullName>
    </submittedName>
</protein>
<evidence type="ECO:0000313" key="2">
    <source>
        <dbReference type="Proteomes" id="UP000078540"/>
    </source>
</evidence>
<proteinExistence type="predicted"/>
<name>A0A151I2K3_9HYME</name>
<accession>A0A151I2K3</accession>
<dbReference type="EMBL" id="KQ976543">
    <property type="protein sequence ID" value="KYM80991.1"/>
    <property type="molecule type" value="Genomic_DNA"/>
</dbReference>
<reference evidence="1 2" key="1">
    <citation type="submission" date="2015-09" db="EMBL/GenBank/DDBJ databases">
        <title>Atta colombica WGS genome.</title>
        <authorList>
            <person name="Nygaard S."/>
            <person name="Hu H."/>
            <person name="Boomsma J."/>
            <person name="Zhang G."/>
        </authorList>
    </citation>
    <scope>NUCLEOTIDE SEQUENCE [LARGE SCALE GENOMIC DNA]</scope>
    <source>
        <strain evidence="1">Treedump-2</strain>
        <tissue evidence="1">Whole body</tissue>
    </source>
</reference>